<gene>
    <name evidence="1" type="ORF">HUJ06_030806</name>
</gene>
<evidence type="ECO:0000313" key="2">
    <source>
        <dbReference type="Proteomes" id="UP000607653"/>
    </source>
</evidence>
<keyword evidence="2" id="KW-1185">Reference proteome</keyword>
<evidence type="ECO:0000313" key="1">
    <source>
        <dbReference type="EMBL" id="DAD29338.1"/>
    </source>
</evidence>
<protein>
    <submittedName>
        <fullName evidence="1">Uncharacterized protein</fullName>
    </submittedName>
</protein>
<name>A0A822YIW7_NELNU</name>
<dbReference type="AlphaFoldDB" id="A0A822YIW7"/>
<dbReference type="EMBL" id="DUZY01000002">
    <property type="protein sequence ID" value="DAD29338.1"/>
    <property type="molecule type" value="Genomic_DNA"/>
</dbReference>
<accession>A0A822YIW7</accession>
<dbReference type="Proteomes" id="UP000607653">
    <property type="component" value="Unassembled WGS sequence"/>
</dbReference>
<proteinExistence type="predicted"/>
<sequence>MLPNLVLFWSSFGKSIQNSPSLDPPLGKFEPLESITSPVDSPFRYNKAPFLKNHGAEEG</sequence>
<reference evidence="1 2" key="1">
    <citation type="journal article" date="2020" name="Mol. Biol. Evol.">
        <title>Distinct Expression and Methylation Patterns for Genes with Different Fates following a Single Whole-Genome Duplication in Flowering Plants.</title>
        <authorList>
            <person name="Shi T."/>
            <person name="Rahmani R.S."/>
            <person name="Gugger P.F."/>
            <person name="Wang M."/>
            <person name="Li H."/>
            <person name="Zhang Y."/>
            <person name="Li Z."/>
            <person name="Wang Q."/>
            <person name="Van de Peer Y."/>
            <person name="Marchal K."/>
            <person name="Chen J."/>
        </authorList>
    </citation>
    <scope>NUCLEOTIDE SEQUENCE [LARGE SCALE GENOMIC DNA]</scope>
    <source>
        <tissue evidence="1">Leaf</tissue>
    </source>
</reference>
<comment type="caution">
    <text evidence="1">The sequence shown here is derived from an EMBL/GenBank/DDBJ whole genome shotgun (WGS) entry which is preliminary data.</text>
</comment>
<organism evidence="1 2">
    <name type="scientific">Nelumbo nucifera</name>
    <name type="common">Sacred lotus</name>
    <dbReference type="NCBI Taxonomy" id="4432"/>
    <lineage>
        <taxon>Eukaryota</taxon>
        <taxon>Viridiplantae</taxon>
        <taxon>Streptophyta</taxon>
        <taxon>Embryophyta</taxon>
        <taxon>Tracheophyta</taxon>
        <taxon>Spermatophyta</taxon>
        <taxon>Magnoliopsida</taxon>
        <taxon>Proteales</taxon>
        <taxon>Nelumbonaceae</taxon>
        <taxon>Nelumbo</taxon>
    </lineage>
</organism>